<evidence type="ECO:0000313" key="4">
    <source>
        <dbReference type="Proteomes" id="UP000054560"/>
    </source>
</evidence>
<evidence type="ECO:0000256" key="1">
    <source>
        <dbReference type="SAM" id="MobiDB-lite"/>
    </source>
</evidence>
<proteinExistence type="predicted"/>
<dbReference type="SUPFAM" id="SSF47769">
    <property type="entry name" value="SAM/Pointed domain"/>
    <property type="match status" value="1"/>
</dbReference>
<evidence type="ECO:0000313" key="3">
    <source>
        <dbReference type="EMBL" id="KNC81370.1"/>
    </source>
</evidence>
<feature type="domain" description="SAM" evidence="2">
    <location>
        <begin position="937"/>
        <end position="1003"/>
    </location>
</feature>
<keyword evidence="4" id="KW-1185">Reference proteome</keyword>
<dbReference type="Pfam" id="PF07647">
    <property type="entry name" value="SAM_2"/>
    <property type="match status" value="1"/>
</dbReference>
<feature type="compositionally biased region" description="Low complexity" evidence="1">
    <location>
        <begin position="492"/>
        <end position="520"/>
    </location>
</feature>
<dbReference type="PROSITE" id="PS50105">
    <property type="entry name" value="SAM_DOMAIN"/>
    <property type="match status" value="1"/>
</dbReference>
<dbReference type="AlphaFoldDB" id="A0A0L0FWZ7"/>
<reference evidence="3 4" key="1">
    <citation type="submission" date="2011-02" db="EMBL/GenBank/DDBJ databases">
        <title>The Genome Sequence of Sphaeroforma arctica JP610.</title>
        <authorList>
            <consortium name="The Broad Institute Genome Sequencing Platform"/>
            <person name="Russ C."/>
            <person name="Cuomo C."/>
            <person name="Young S.K."/>
            <person name="Zeng Q."/>
            <person name="Gargeya S."/>
            <person name="Alvarado L."/>
            <person name="Berlin A."/>
            <person name="Chapman S.B."/>
            <person name="Chen Z."/>
            <person name="Freedman E."/>
            <person name="Gellesch M."/>
            <person name="Goldberg J."/>
            <person name="Griggs A."/>
            <person name="Gujja S."/>
            <person name="Heilman E."/>
            <person name="Heiman D."/>
            <person name="Howarth C."/>
            <person name="Mehta T."/>
            <person name="Neiman D."/>
            <person name="Pearson M."/>
            <person name="Roberts A."/>
            <person name="Saif S."/>
            <person name="Shea T."/>
            <person name="Shenoy N."/>
            <person name="Sisk P."/>
            <person name="Stolte C."/>
            <person name="Sykes S."/>
            <person name="White J."/>
            <person name="Yandava C."/>
            <person name="Burger G."/>
            <person name="Gray M.W."/>
            <person name="Holland P.W.H."/>
            <person name="King N."/>
            <person name="Lang F.B.F."/>
            <person name="Roger A.J."/>
            <person name="Ruiz-Trillo I."/>
            <person name="Haas B."/>
            <person name="Nusbaum C."/>
            <person name="Birren B."/>
        </authorList>
    </citation>
    <scope>NUCLEOTIDE SEQUENCE [LARGE SCALE GENOMIC DNA]</scope>
    <source>
        <strain evidence="3 4">JP610</strain>
    </source>
</reference>
<feature type="region of interest" description="Disordered" evidence="1">
    <location>
        <begin position="1"/>
        <end position="25"/>
    </location>
</feature>
<dbReference type="EMBL" id="KQ242039">
    <property type="protein sequence ID" value="KNC81370.1"/>
    <property type="molecule type" value="Genomic_DNA"/>
</dbReference>
<dbReference type="Proteomes" id="UP000054560">
    <property type="component" value="Unassembled WGS sequence"/>
</dbReference>
<dbReference type="InterPro" id="IPR013761">
    <property type="entry name" value="SAM/pointed_sf"/>
</dbReference>
<feature type="region of interest" description="Disordered" evidence="1">
    <location>
        <begin position="250"/>
        <end position="280"/>
    </location>
</feature>
<feature type="region of interest" description="Disordered" evidence="1">
    <location>
        <begin position="617"/>
        <end position="643"/>
    </location>
</feature>
<dbReference type="OrthoDB" id="73680at2759"/>
<accession>A0A0L0FWZ7</accession>
<feature type="compositionally biased region" description="Polar residues" evidence="1">
    <location>
        <begin position="1"/>
        <end position="11"/>
    </location>
</feature>
<sequence>MDDTSQNMQLVTKSRKKTKTKGCKVPPMSEERINELNELMVTYNPHKNRRDCRVDDLCHPPWAYPAESIDDKTSVEFMFHPDVFKTNSCFRGENCTMRACAFLHPGEYYVPRWRACGAIFDGVFYPPLPITYEWFKFMMIEYKTTGPCMATYTHDHGRCHYYHRDANDRDYFYDLRPPLEYNFDADTWLILPKGATLTARQYHPSTYKIEECRRISNSQKCSKGRYCSFGHLNNEFQRIEEHFRRLAAEFSSQHKESEDGLEPPSTETSNDVPNVDRSQTAEVPVRSFTALIVNDLARPNPTLLQSQPSSGNAWTDIAGRAPVAAISATYISVSNGLEVGGTSINGSVVSVEPVLAVGGSDQGPDTTTAHAGSTMRMGPAERRSSILKQSPGVAASSVMGRNNGTNTLHQLPMRVADQHRSQSSNIIRPQYDQFNPMRMQEQSQFPQAYPQHTHQQQVHASNDDCNTFKYSAYINGGHVRGGPHPGGTGMMPQQSSNQQSHLLQQQQHYQGVQQPQQPHQMTSQAIGVSHHMSNNSINNSIGQRGPFGSFLPPNTHQNSTILGTQSDMKALWHDPVYDPKVEDLGDESSARSAMSGFEGQGQNLHVHGLQQAVLSQHEQQIQQLQRQEHQSHSHQHQSQQISVQNLAHAREHLPDSLTQGFESLNLNSSTGNITRSGHAPSSYAMQHRQPQVMNNSSAFSNFGSSCGGSGGNSGSSMAVYNQGIIHNDGHMGVEGNRYGSVDARAFAEYYQTPTQQPAAASGLAAKSLSSFAPQGTKADWGYSISGGVLPQLPATSRFDATPGAMNVDGSSKSSFSGTLADMSGPNAGAIAQLLMSDDGIISNGVVANTGGVRGEAYYLNEGTALSPTSSEQSRVSPISFGVHDAYKEEGLVNTNNIINISNNASSNTDAGNESSRTIFASSGCRSESVEKVPVSRWSKSEVRDWLAGHDQTILRDLADMLYENDIDGDLLLQLNGENMKTDLNITSLGKRKKLEAAILQIRK</sequence>
<feature type="region of interest" description="Disordered" evidence="1">
    <location>
        <begin position="356"/>
        <end position="386"/>
    </location>
</feature>
<gene>
    <name evidence="3" type="ORF">SARC_06295</name>
</gene>
<dbReference type="STRING" id="667725.A0A0L0FWZ7"/>
<feature type="region of interest" description="Disordered" evidence="1">
    <location>
        <begin position="441"/>
        <end position="460"/>
    </location>
</feature>
<dbReference type="RefSeq" id="XP_014155272.1">
    <property type="nucleotide sequence ID" value="XM_014299797.1"/>
</dbReference>
<name>A0A0L0FWZ7_9EUKA</name>
<feature type="compositionally biased region" description="Polar residues" evidence="1">
    <location>
        <begin position="265"/>
        <end position="280"/>
    </location>
</feature>
<organism evidence="3 4">
    <name type="scientific">Sphaeroforma arctica JP610</name>
    <dbReference type="NCBI Taxonomy" id="667725"/>
    <lineage>
        <taxon>Eukaryota</taxon>
        <taxon>Ichthyosporea</taxon>
        <taxon>Ichthyophonida</taxon>
        <taxon>Sphaeroforma</taxon>
    </lineage>
</organism>
<evidence type="ECO:0000259" key="2">
    <source>
        <dbReference type="PROSITE" id="PS50105"/>
    </source>
</evidence>
<dbReference type="InterPro" id="IPR001660">
    <property type="entry name" value="SAM"/>
</dbReference>
<feature type="compositionally biased region" description="Basic residues" evidence="1">
    <location>
        <begin position="13"/>
        <end position="22"/>
    </location>
</feature>
<dbReference type="GeneID" id="25906799"/>
<dbReference type="SMART" id="SM00454">
    <property type="entry name" value="SAM"/>
    <property type="match status" value="1"/>
</dbReference>
<feature type="compositionally biased region" description="Gly residues" evidence="1">
    <location>
        <begin position="478"/>
        <end position="489"/>
    </location>
</feature>
<dbReference type="Gene3D" id="1.10.150.50">
    <property type="entry name" value="Transcription Factor, Ets-1"/>
    <property type="match status" value="1"/>
</dbReference>
<feature type="region of interest" description="Disordered" evidence="1">
    <location>
        <begin position="476"/>
        <end position="524"/>
    </location>
</feature>
<protein>
    <recommendedName>
        <fullName evidence="2">SAM domain-containing protein</fullName>
    </recommendedName>
</protein>